<dbReference type="InterPro" id="IPR036259">
    <property type="entry name" value="MFS_trans_sf"/>
</dbReference>
<dbReference type="SUPFAM" id="SSF103473">
    <property type="entry name" value="MFS general substrate transporter"/>
    <property type="match status" value="1"/>
</dbReference>
<comment type="subcellular location">
    <subcellularLocation>
        <location evidence="1">Membrane</location>
        <topology evidence="1">Multi-pass membrane protein</topology>
    </subcellularLocation>
</comment>
<evidence type="ECO:0000256" key="4">
    <source>
        <dbReference type="ARBA" id="ARBA00023136"/>
    </source>
</evidence>
<feature type="transmembrane region" description="Helical" evidence="5">
    <location>
        <begin position="45"/>
        <end position="68"/>
    </location>
</feature>
<feature type="transmembrane region" description="Helical" evidence="5">
    <location>
        <begin position="80"/>
        <end position="100"/>
    </location>
</feature>
<geneLocation type="plasmid" evidence="7 8">
    <name>1</name>
</geneLocation>
<evidence type="ECO:0000259" key="6">
    <source>
        <dbReference type="PROSITE" id="PS50850"/>
    </source>
</evidence>
<keyword evidence="2 5" id="KW-0812">Transmembrane</keyword>
<keyword evidence="4 5" id="KW-0472">Membrane</keyword>
<dbReference type="GO" id="GO:0016020">
    <property type="term" value="C:membrane"/>
    <property type="evidence" value="ECO:0007669"/>
    <property type="project" value="UniProtKB-SubCell"/>
</dbReference>
<organism evidence="7 8">
    <name type="scientific">Gemmatirosa kalamazoonensis</name>
    <dbReference type="NCBI Taxonomy" id="861299"/>
    <lineage>
        <taxon>Bacteria</taxon>
        <taxon>Pseudomonadati</taxon>
        <taxon>Gemmatimonadota</taxon>
        <taxon>Gemmatimonadia</taxon>
        <taxon>Gemmatimonadales</taxon>
        <taxon>Gemmatimonadaceae</taxon>
        <taxon>Gemmatirosa</taxon>
    </lineage>
</organism>
<evidence type="ECO:0000256" key="5">
    <source>
        <dbReference type="SAM" id="Phobius"/>
    </source>
</evidence>
<feature type="transmembrane region" description="Helical" evidence="5">
    <location>
        <begin position="303"/>
        <end position="323"/>
    </location>
</feature>
<proteinExistence type="predicted"/>
<dbReference type="Pfam" id="PF07690">
    <property type="entry name" value="MFS_1"/>
    <property type="match status" value="1"/>
</dbReference>
<dbReference type="HOGENOM" id="CLU_000960_28_2_0"/>
<keyword evidence="7" id="KW-0614">Plasmid</keyword>
<feature type="transmembrane region" description="Helical" evidence="5">
    <location>
        <begin position="362"/>
        <end position="383"/>
    </location>
</feature>
<feature type="domain" description="Major facilitator superfamily (MFS) profile" evidence="6">
    <location>
        <begin position="46"/>
        <end position="495"/>
    </location>
</feature>
<dbReference type="CDD" id="cd17321">
    <property type="entry name" value="MFS_MMR_MDR_like"/>
    <property type="match status" value="1"/>
</dbReference>
<feature type="transmembrane region" description="Helical" evidence="5">
    <location>
        <begin position="229"/>
        <end position="251"/>
    </location>
</feature>
<feature type="transmembrane region" description="Helical" evidence="5">
    <location>
        <begin position="112"/>
        <end position="138"/>
    </location>
</feature>
<dbReference type="PATRIC" id="fig|861299.3.peg.5206"/>
<keyword evidence="3 5" id="KW-1133">Transmembrane helix</keyword>
<dbReference type="FunCoup" id="W0RQV9">
    <property type="interactions" value="186"/>
</dbReference>
<evidence type="ECO:0000256" key="1">
    <source>
        <dbReference type="ARBA" id="ARBA00004141"/>
    </source>
</evidence>
<name>W0RQV9_9BACT</name>
<gene>
    <name evidence="7" type="ORF">J421_5150</name>
</gene>
<feature type="transmembrane region" description="Helical" evidence="5">
    <location>
        <begin position="469"/>
        <end position="491"/>
    </location>
</feature>
<dbReference type="Gene3D" id="1.20.1720.10">
    <property type="entry name" value="Multidrug resistance protein D"/>
    <property type="match status" value="1"/>
</dbReference>
<dbReference type="InterPro" id="IPR011701">
    <property type="entry name" value="MFS"/>
</dbReference>
<feature type="transmembrane region" description="Helical" evidence="5">
    <location>
        <begin position="263"/>
        <end position="282"/>
    </location>
</feature>
<dbReference type="KEGG" id="gba:J421_5150"/>
<dbReference type="PROSITE" id="PS50850">
    <property type="entry name" value="MFS"/>
    <property type="match status" value="1"/>
</dbReference>
<dbReference type="PANTHER" id="PTHR42718:SF42">
    <property type="entry name" value="EXPORT PROTEIN"/>
    <property type="match status" value="1"/>
</dbReference>
<feature type="transmembrane region" description="Helical" evidence="5">
    <location>
        <begin position="439"/>
        <end position="457"/>
    </location>
</feature>
<dbReference type="InParanoid" id="W0RQV9"/>
<evidence type="ECO:0000313" key="8">
    <source>
        <dbReference type="Proteomes" id="UP000019151"/>
    </source>
</evidence>
<dbReference type="InterPro" id="IPR020846">
    <property type="entry name" value="MFS_dom"/>
</dbReference>
<dbReference type="GO" id="GO:0022857">
    <property type="term" value="F:transmembrane transporter activity"/>
    <property type="evidence" value="ECO:0007669"/>
    <property type="project" value="InterPro"/>
</dbReference>
<reference evidence="7 8" key="1">
    <citation type="journal article" date="2014" name="Genome Announc.">
        <title>Genome Sequence and Methylome of Soil Bacterium Gemmatirosa kalamazoonensis KBS708T, a Member of the Rarely Cultivated Gemmatimonadetes Phylum.</title>
        <authorList>
            <person name="Debruyn J.M."/>
            <person name="Radosevich M."/>
            <person name="Wommack K.E."/>
            <person name="Polson S.W."/>
            <person name="Hauser L.J."/>
            <person name="Fawaz M.N."/>
            <person name="Korlach J."/>
            <person name="Tsai Y.C."/>
        </authorList>
    </citation>
    <scope>NUCLEOTIDE SEQUENCE [LARGE SCALE GENOMIC DNA]</scope>
    <source>
        <strain evidence="7 8">KBS708</strain>
        <plasmid evidence="8">Plasmid 1</plasmid>
    </source>
</reference>
<dbReference type="PANTHER" id="PTHR42718">
    <property type="entry name" value="MAJOR FACILITATOR SUPERFAMILY MULTIDRUG TRANSPORTER MFSC"/>
    <property type="match status" value="1"/>
</dbReference>
<dbReference type="AlphaFoldDB" id="W0RQV9"/>
<evidence type="ECO:0000313" key="7">
    <source>
        <dbReference type="EMBL" id="AHG92685.1"/>
    </source>
</evidence>
<sequence>MRFGYDVTSSIGYYVNSRRKRTRHAQTGTAPTRGALSLDGAAGRWVVAAAVLGSSAVFLEGTVVNVALPPIGRDLGFSLAALQWLVDGYLLTLSALMLLGGALGDRYDRRRVFAVGCVAFGASCACAALAPTAALLLLCRVVQGAAGALLVPNSLALLETSFREADRGRAIGHWTAWSAVSTAAGPFAGGGLLQIGSWRWVFATIVPVALAAAWAAWRHVAPAARREGAAPSVDVGGALLATLGLAGTTWALIEGPTRGVRDAWVLGAVAIGVGALVAFVVAERRVAHPLLPLSIFRSRQFSGANGTTLLVYAALGGLFFLLMLELQNVLGYGPLAAGTALLPLNALMLLVSPRAGKLAQRIGPRLPMTVGSLVAAVGMLLFARVGPGAHYVDTVLPAILVFGVGLSVLVAPLTAAVLGAVDDELAGVASALNNAVARLAGLLAIAALPIAAGFGAAREASGRAFAAGFSRAMVICAGLCAAGAVVAWATVRRGRRAA</sequence>
<feature type="transmembrane region" description="Helical" evidence="5">
    <location>
        <begin position="329"/>
        <end position="350"/>
    </location>
</feature>
<evidence type="ECO:0000256" key="2">
    <source>
        <dbReference type="ARBA" id="ARBA00022692"/>
    </source>
</evidence>
<accession>W0RQV9</accession>
<protein>
    <submittedName>
        <fullName evidence="7">Major facilitator superfamily MFS_1</fullName>
    </submittedName>
</protein>
<feature type="transmembrane region" description="Helical" evidence="5">
    <location>
        <begin position="395"/>
        <end position="418"/>
    </location>
</feature>
<evidence type="ECO:0000256" key="3">
    <source>
        <dbReference type="ARBA" id="ARBA00022989"/>
    </source>
</evidence>
<keyword evidence="8" id="KW-1185">Reference proteome</keyword>
<dbReference type="Gene3D" id="1.20.1250.20">
    <property type="entry name" value="MFS general substrate transporter like domains"/>
    <property type="match status" value="1"/>
</dbReference>
<dbReference type="EMBL" id="CP007129">
    <property type="protein sequence ID" value="AHG92685.1"/>
    <property type="molecule type" value="Genomic_DNA"/>
</dbReference>
<dbReference type="Proteomes" id="UP000019151">
    <property type="component" value="Plasmid 1"/>
</dbReference>
<feature type="transmembrane region" description="Helical" evidence="5">
    <location>
        <begin position="198"/>
        <end position="217"/>
    </location>
</feature>